<dbReference type="EC" id="4.2.3.1" evidence="4"/>
<dbReference type="EMBL" id="MPJW01000009">
    <property type="protein sequence ID" value="OLU43366.1"/>
    <property type="molecule type" value="Genomic_DNA"/>
</dbReference>
<comment type="similarity">
    <text evidence="2">Belongs to the threonine synthase family.</text>
</comment>
<dbReference type="NCBIfam" id="TIGR00260">
    <property type="entry name" value="thrC"/>
    <property type="match status" value="1"/>
</dbReference>
<dbReference type="GeneID" id="82201672"/>
<comment type="cofactor">
    <cofactor evidence="1 5">
        <name>pyridoxal 5'-phosphate</name>
        <dbReference type="ChEBI" id="CHEBI:597326"/>
    </cofactor>
</comment>
<dbReference type="CDD" id="cd01560">
    <property type="entry name" value="Thr-synth_2"/>
    <property type="match status" value="1"/>
</dbReference>
<organism evidence="7 8">
    <name type="scientific">Ileibacterium valens</name>
    <dbReference type="NCBI Taxonomy" id="1862668"/>
    <lineage>
        <taxon>Bacteria</taxon>
        <taxon>Bacillati</taxon>
        <taxon>Bacillota</taxon>
        <taxon>Erysipelotrichia</taxon>
        <taxon>Erysipelotrichales</taxon>
        <taxon>Erysipelotrichaceae</taxon>
        <taxon>Ileibacterium</taxon>
    </lineage>
</organism>
<evidence type="ECO:0000256" key="3">
    <source>
        <dbReference type="ARBA" id="ARBA00022898"/>
    </source>
</evidence>
<dbReference type="Proteomes" id="UP000186341">
    <property type="component" value="Unassembled WGS sequence"/>
</dbReference>
<proteinExistence type="inferred from homology"/>
<dbReference type="GO" id="GO:0005737">
    <property type="term" value="C:cytoplasm"/>
    <property type="evidence" value="ECO:0007669"/>
    <property type="project" value="TreeGrafter"/>
</dbReference>
<feature type="modified residue" description="N6-(pyridoxal phosphate)lysine" evidence="5">
    <location>
        <position position="112"/>
    </location>
</feature>
<dbReference type="GO" id="GO:0004795">
    <property type="term" value="F:threonine synthase activity"/>
    <property type="evidence" value="ECO:0007669"/>
    <property type="project" value="UniProtKB-UniRule"/>
</dbReference>
<dbReference type="AlphaFoldDB" id="A0A1U7NJE6"/>
<dbReference type="Pfam" id="PF24857">
    <property type="entry name" value="THR4_C"/>
    <property type="match status" value="1"/>
</dbReference>
<evidence type="ECO:0000256" key="1">
    <source>
        <dbReference type="ARBA" id="ARBA00001933"/>
    </source>
</evidence>
<dbReference type="InterPro" id="IPR036052">
    <property type="entry name" value="TrpB-like_PALP_sf"/>
</dbReference>
<evidence type="ECO:0000256" key="4">
    <source>
        <dbReference type="NCBIfam" id="TIGR00260"/>
    </source>
</evidence>
<dbReference type="Pfam" id="PF14821">
    <property type="entry name" value="Thr_synth_N"/>
    <property type="match status" value="1"/>
</dbReference>
<keyword evidence="3 5" id="KW-0663">Pyridoxal phosphate</keyword>
<evidence type="ECO:0000313" key="8">
    <source>
        <dbReference type="Proteomes" id="UP000186341"/>
    </source>
</evidence>
<dbReference type="GO" id="GO:0009088">
    <property type="term" value="P:threonine biosynthetic process"/>
    <property type="evidence" value="ECO:0007669"/>
    <property type="project" value="UniProtKB-UniRule"/>
</dbReference>
<dbReference type="InterPro" id="IPR037158">
    <property type="entry name" value="Thr_synth_N_sf"/>
</dbReference>
<dbReference type="InterPro" id="IPR029144">
    <property type="entry name" value="Thr_synth_N"/>
</dbReference>
<name>A0A1U7NJE6_9FIRM</name>
<dbReference type="OrthoDB" id="9763107at2"/>
<evidence type="ECO:0000313" key="7">
    <source>
        <dbReference type="EMBL" id="OLU43366.1"/>
    </source>
</evidence>
<dbReference type="RefSeq" id="WP_075817330.1">
    <property type="nucleotide sequence ID" value="NZ_CAPIAK010000052.1"/>
</dbReference>
<sequence length="491" mass="55303">MSLNYQSTRNPELKADSRQAILKGLAPDGGLYVWPDMAKSPVDLDQVMQEDYMGIARIVLGKLLPDFTEDEIKECVEGAYSEKFDDPLLTPVHDVDGVHVLELFHGPTSAFKDMALTILPYLMRSALKQSDEKVMILTATSGDTGKAALSGFQDVDQTAICVFYPHGKVSDIQYRQMATQKGNNVAVFAVNGNFDDCQSRVKELFMDEELNEFAKQNHVRLSSANSINIGRLIPQVVYYFDAYRQLVNNKVIKLGEEVSFSVPTGNFGDVLAGYYANLLGLPVRKFYVASNSNNVLTDFIKTGVYDKNRPFIQTISPSMDILISSNLERFLYFLADQDSKQVAAWMEQLKQEGKYDIGEEYRKKMQEKFDADFLSDEQTLQVIKKVYDRTGVVLDPHTAIGYQAAYQHKDEGPVVAVSTASPYKFSRDVLKALNIEDLDEWEALHKLDEINSDILPEKLAELEELPILHETVLNADQMDEAIRKACGELYD</sequence>
<dbReference type="PANTHER" id="PTHR43515:SF1">
    <property type="entry name" value="THREONINE SYNTHASE-LIKE 1"/>
    <property type="match status" value="1"/>
</dbReference>
<accession>A0A1U7NJE6</accession>
<reference evidence="7 8" key="1">
    <citation type="submission" date="2016-11" db="EMBL/GenBank/DDBJ databases">
        <title>Description of two novel members of the family Erysipelotrichaceae: Ileibacterium lipovorans gen. nov., sp. nov. and Dubosiella newyorkensis, gen. nov., sp. nov.</title>
        <authorList>
            <person name="Cox L.M."/>
            <person name="Sohn J."/>
            <person name="Tyrrell K.L."/>
            <person name="Citron D.M."/>
            <person name="Lawson P.A."/>
            <person name="Patel N.B."/>
            <person name="Iizumi T."/>
            <person name="Perez-Perez G.I."/>
            <person name="Goldstein E.J."/>
            <person name="Blaser M.J."/>
        </authorList>
    </citation>
    <scope>NUCLEOTIDE SEQUENCE [LARGE SCALE GENOMIC DNA]</scope>
    <source>
        <strain evidence="7 8">NYU-BL-A3</strain>
    </source>
</reference>
<evidence type="ECO:0000256" key="5">
    <source>
        <dbReference type="PIRSR" id="PIRSR604450-51"/>
    </source>
</evidence>
<gene>
    <name evidence="7" type="ORF">BO222_00195</name>
</gene>
<dbReference type="InterPro" id="IPR004450">
    <property type="entry name" value="Thr_synthase-like"/>
</dbReference>
<dbReference type="Gene3D" id="3.90.1380.10">
    <property type="entry name" value="Threonine synthase, N-terminal domain"/>
    <property type="match status" value="1"/>
</dbReference>
<dbReference type="PANTHER" id="PTHR43515">
    <property type="entry name" value="THREONINE SYNTHASE-LIKE 1"/>
    <property type="match status" value="1"/>
</dbReference>
<evidence type="ECO:0000259" key="6">
    <source>
        <dbReference type="Pfam" id="PF14821"/>
    </source>
</evidence>
<evidence type="ECO:0000256" key="2">
    <source>
        <dbReference type="ARBA" id="ARBA00005517"/>
    </source>
</evidence>
<comment type="caution">
    <text evidence="7">The sequence shown here is derived from an EMBL/GenBank/DDBJ whole genome shotgun (WGS) entry which is preliminary data.</text>
</comment>
<dbReference type="Gene3D" id="3.40.50.1100">
    <property type="match status" value="2"/>
</dbReference>
<protein>
    <recommendedName>
        <fullName evidence="4">Threonine synthase</fullName>
        <ecNumber evidence="4">4.2.3.1</ecNumber>
    </recommendedName>
</protein>
<feature type="domain" description="Threonine synthase N-terminal" evidence="6">
    <location>
        <begin position="4"/>
        <end position="80"/>
    </location>
</feature>
<keyword evidence="8" id="KW-1185">Reference proteome</keyword>
<dbReference type="SUPFAM" id="SSF53686">
    <property type="entry name" value="Tryptophan synthase beta subunit-like PLP-dependent enzymes"/>
    <property type="match status" value="1"/>
</dbReference>